<dbReference type="OrthoDB" id="9773087at2"/>
<comment type="caution">
    <text evidence="16">The sequence shown here is derived from an EMBL/GenBank/DDBJ whole genome shotgun (WGS) entry which is preliminary data.</text>
</comment>
<dbReference type="NCBIfam" id="TIGR00018">
    <property type="entry name" value="panC"/>
    <property type="match status" value="1"/>
</dbReference>
<evidence type="ECO:0000313" key="16">
    <source>
        <dbReference type="EMBL" id="TDD82939.1"/>
    </source>
</evidence>
<comment type="miscellaneous">
    <text evidence="15">The reaction proceeds by a bi uni uni bi ping pong mechanism.</text>
</comment>
<evidence type="ECO:0000256" key="14">
    <source>
        <dbReference type="ARBA" id="ARBA00077433"/>
    </source>
</evidence>
<keyword evidence="10 15" id="KW-0067">ATP-binding</keyword>
<keyword evidence="6 15" id="KW-0963">Cytoplasm</keyword>
<evidence type="ECO:0000256" key="13">
    <source>
        <dbReference type="ARBA" id="ARBA00055042"/>
    </source>
</evidence>
<dbReference type="Pfam" id="PF02569">
    <property type="entry name" value="Pantoate_ligase"/>
    <property type="match status" value="1"/>
</dbReference>
<feature type="active site" description="Proton donor" evidence="15">
    <location>
        <position position="36"/>
    </location>
</feature>
<comment type="catalytic activity">
    <reaction evidence="12 15">
        <text>(R)-pantoate + beta-alanine + ATP = (R)-pantothenate + AMP + diphosphate + H(+)</text>
        <dbReference type="Rhea" id="RHEA:10912"/>
        <dbReference type="ChEBI" id="CHEBI:15378"/>
        <dbReference type="ChEBI" id="CHEBI:15980"/>
        <dbReference type="ChEBI" id="CHEBI:29032"/>
        <dbReference type="ChEBI" id="CHEBI:30616"/>
        <dbReference type="ChEBI" id="CHEBI:33019"/>
        <dbReference type="ChEBI" id="CHEBI:57966"/>
        <dbReference type="ChEBI" id="CHEBI:456215"/>
        <dbReference type="EC" id="6.3.2.1"/>
    </reaction>
</comment>
<evidence type="ECO:0000256" key="11">
    <source>
        <dbReference type="ARBA" id="ARBA00032806"/>
    </source>
</evidence>
<dbReference type="FunFam" id="3.40.50.620:FF:000114">
    <property type="entry name" value="Pantothenate synthetase"/>
    <property type="match status" value="1"/>
</dbReference>
<reference evidence="16 17" key="1">
    <citation type="submission" date="2019-03" db="EMBL/GenBank/DDBJ databases">
        <title>Draft genome sequences of novel Actinobacteria.</title>
        <authorList>
            <person name="Sahin N."/>
            <person name="Ay H."/>
            <person name="Saygin H."/>
        </authorList>
    </citation>
    <scope>NUCLEOTIDE SEQUENCE [LARGE SCALE GENOMIC DNA]</scope>
    <source>
        <strain evidence="16 17">H3C3</strain>
    </source>
</reference>
<dbReference type="SUPFAM" id="SSF52374">
    <property type="entry name" value="Nucleotidylyl transferase"/>
    <property type="match status" value="1"/>
</dbReference>
<keyword evidence="7 15" id="KW-0436">Ligase</keyword>
<feature type="binding site" evidence="15">
    <location>
        <begin position="146"/>
        <end position="149"/>
    </location>
    <ligand>
        <name>ATP</name>
        <dbReference type="ChEBI" id="CHEBI:30616"/>
    </ligand>
</feature>
<dbReference type="CDD" id="cd00560">
    <property type="entry name" value="PanC"/>
    <property type="match status" value="1"/>
</dbReference>
<comment type="similarity">
    <text evidence="3 15">Belongs to the pantothenate synthetase family.</text>
</comment>
<evidence type="ECO:0000256" key="6">
    <source>
        <dbReference type="ARBA" id="ARBA00022490"/>
    </source>
</evidence>
<evidence type="ECO:0000256" key="4">
    <source>
        <dbReference type="ARBA" id="ARBA00012219"/>
    </source>
</evidence>
<dbReference type="NCBIfam" id="TIGR00125">
    <property type="entry name" value="cyt_tran_rel"/>
    <property type="match status" value="1"/>
</dbReference>
<dbReference type="Gene3D" id="3.40.50.620">
    <property type="entry name" value="HUPs"/>
    <property type="match status" value="1"/>
</dbReference>
<dbReference type="GO" id="GO:0005829">
    <property type="term" value="C:cytosol"/>
    <property type="evidence" value="ECO:0007669"/>
    <property type="project" value="TreeGrafter"/>
</dbReference>
<feature type="binding site" evidence="15">
    <location>
        <position position="60"/>
    </location>
    <ligand>
        <name>(R)-pantoate</name>
        <dbReference type="ChEBI" id="CHEBI:15980"/>
    </ligand>
</feature>
<dbReference type="EC" id="6.3.2.1" evidence="4 15"/>
<dbReference type="GO" id="GO:0015940">
    <property type="term" value="P:pantothenate biosynthetic process"/>
    <property type="evidence" value="ECO:0007669"/>
    <property type="project" value="UniProtKB-UniRule"/>
</dbReference>
<keyword evidence="9 15" id="KW-0547">Nucleotide-binding</keyword>
<dbReference type="GO" id="GO:0005524">
    <property type="term" value="F:ATP binding"/>
    <property type="evidence" value="ECO:0007669"/>
    <property type="project" value="UniProtKB-KW"/>
</dbReference>
<comment type="subunit">
    <text evidence="15">Homodimer.</text>
</comment>
<dbReference type="PANTHER" id="PTHR21299">
    <property type="entry name" value="CYTIDYLATE KINASE/PANTOATE-BETA-ALANINE LIGASE"/>
    <property type="match status" value="1"/>
</dbReference>
<comment type="function">
    <text evidence="13 15">Catalyzes the condensation of pantoate with beta-alanine in an ATP-dependent reaction via a pantoyl-adenylate intermediate.</text>
</comment>
<feature type="binding site" evidence="15">
    <location>
        <position position="60"/>
    </location>
    <ligand>
        <name>beta-alanine</name>
        <dbReference type="ChEBI" id="CHEBI:57966"/>
    </ligand>
</feature>
<keyword evidence="17" id="KW-1185">Reference proteome</keyword>
<feature type="binding site" evidence="15">
    <location>
        <position position="152"/>
    </location>
    <ligand>
        <name>(R)-pantoate</name>
        <dbReference type="ChEBI" id="CHEBI:15980"/>
    </ligand>
</feature>
<sequence>MTPVIAETREELAAARARVRGTLALVPTMGALHEGHRSLIRRARRSADAVAVSIFVNPLQFGPGEDFDRYPRTFATDVEACAAEGADIVFAPGREVMYPAEPQVTVKSGPMGARVEGASRPGHFDGMLTVVLKLFHLVLPDIAVFGEKDAQQLAMIRRMVTDLNVPVEIVGGPTVREPDGLALSSRNRYLSDGERRTALALSRALRAGADAVAGGPGAIRDAARAVLDKAAAAEPPLELDYLALVDPATFTEVADARTGPAVLAVAGRVGTTHLIDNVPLHLGAPKEH</sequence>
<dbReference type="PANTHER" id="PTHR21299:SF1">
    <property type="entry name" value="PANTOATE--BETA-ALANINE LIGASE"/>
    <property type="match status" value="1"/>
</dbReference>
<dbReference type="InterPro" id="IPR003721">
    <property type="entry name" value="Pantoate_ligase"/>
</dbReference>
<gene>
    <name evidence="15" type="primary">panC</name>
    <name evidence="16" type="ORF">E1298_21980</name>
</gene>
<evidence type="ECO:0000256" key="3">
    <source>
        <dbReference type="ARBA" id="ARBA00009256"/>
    </source>
</evidence>
<dbReference type="UniPathway" id="UPA00028">
    <property type="reaction ID" value="UER00005"/>
</dbReference>
<evidence type="ECO:0000256" key="7">
    <source>
        <dbReference type="ARBA" id="ARBA00022598"/>
    </source>
</evidence>
<dbReference type="InterPro" id="IPR004821">
    <property type="entry name" value="Cyt_trans-like"/>
</dbReference>
<evidence type="ECO:0000256" key="5">
    <source>
        <dbReference type="ARBA" id="ARBA00014155"/>
    </source>
</evidence>
<dbReference type="GO" id="GO:0004592">
    <property type="term" value="F:pantoate-beta-alanine ligase activity"/>
    <property type="evidence" value="ECO:0007669"/>
    <property type="project" value="UniProtKB-UniRule"/>
</dbReference>
<name>A0A4R5BCI3_9ACTN</name>
<proteinExistence type="inferred from homology"/>
<evidence type="ECO:0000256" key="15">
    <source>
        <dbReference type="HAMAP-Rule" id="MF_00158"/>
    </source>
</evidence>
<dbReference type="InterPro" id="IPR014729">
    <property type="entry name" value="Rossmann-like_a/b/a_fold"/>
</dbReference>
<protein>
    <recommendedName>
        <fullName evidence="5 15">Pantothenate synthetase</fullName>
        <shortName evidence="15">PS</shortName>
        <ecNumber evidence="4 15">6.3.2.1</ecNumber>
    </recommendedName>
    <alternativeName>
        <fullName evidence="14 15">Pantoate--beta-alanine ligase</fullName>
    </alternativeName>
    <alternativeName>
        <fullName evidence="11 15">Pantoate-activating enzyme</fullName>
    </alternativeName>
</protein>
<comment type="pathway">
    <text evidence="2 15">Cofactor biosynthesis; (R)-pantothenate biosynthesis; (R)-pantothenate from (R)-pantoate and beta-alanine: step 1/1.</text>
</comment>
<feature type="binding site" evidence="15">
    <location>
        <begin position="29"/>
        <end position="36"/>
    </location>
    <ligand>
        <name>ATP</name>
        <dbReference type="ChEBI" id="CHEBI:30616"/>
    </ligand>
</feature>
<dbReference type="HAMAP" id="MF_00158">
    <property type="entry name" value="PanC"/>
    <property type="match status" value="1"/>
</dbReference>
<comment type="subcellular location">
    <subcellularLocation>
        <location evidence="1 15">Cytoplasm</location>
    </subcellularLocation>
</comment>
<organism evidence="16 17">
    <name type="scientific">Actinomadura rubrisoli</name>
    <dbReference type="NCBI Taxonomy" id="2530368"/>
    <lineage>
        <taxon>Bacteria</taxon>
        <taxon>Bacillati</taxon>
        <taxon>Actinomycetota</taxon>
        <taxon>Actinomycetes</taxon>
        <taxon>Streptosporangiales</taxon>
        <taxon>Thermomonosporaceae</taxon>
        <taxon>Actinomadura</taxon>
    </lineage>
</organism>
<evidence type="ECO:0000256" key="9">
    <source>
        <dbReference type="ARBA" id="ARBA00022741"/>
    </source>
</evidence>
<feature type="binding site" evidence="15">
    <location>
        <begin position="183"/>
        <end position="186"/>
    </location>
    <ligand>
        <name>ATP</name>
        <dbReference type="ChEBI" id="CHEBI:30616"/>
    </ligand>
</feature>
<dbReference type="Gene3D" id="3.30.1300.10">
    <property type="entry name" value="Pantoate-beta-alanine ligase, C-terminal domain"/>
    <property type="match status" value="1"/>
</dbReference>
<dbReference type="AlphaFoldDB" id="A0A4R5BCI3"/>
<evidence type="ECO:0000256" key="12">
    <source>
        <dbReference type="ARBA" id="ARBA00048258"/>
    </source>
</evidence>
<keyword evidence="8 15" id="KW-0566">Pantothenate biosynthesis</keyword>
<evidence type="ECO:0000313" key="17">
    <source>
        <dbReference type="Proteomes" id="UP000294513"/>
    </source>
</evidence>
<dbReference type="InterPro" id="IPR042176">
    <property type="entry name" value="Pantoate_ligase_C"/>
</dbReference>
<evidence type="ECO:0000256" key="10">
    <source>
        <dbReference type="ARBA" id="ARBA00022840"/>
    </source>
</evidence>
<dbReference type="EMBL" id="SMKU01000118">
    <property type="protein sequence ID" value="TDD82939.1"/>
    <property type="molecule type" value="Genomic_DNA"/>
</dbReference>
<accession>A0A4R5BCI3</accession>
<evidence type="ECO:0000256" key="8">
    <source>
        <dbReference type="ARBA" id="ARBA00022655"/>
    </source>
</evidence>
<dbReference type="RefSeq" id="WP_131896174.1">
    <property type="nucleotide sequence ID" value="NZ_SMKU01000118.1"/>
</dbReference>
<dbReference type="Proteomes" id="UP000294513">
    <property type="component" value="Unassembled WGS sequence"/>
</dbReference>
<evidence type="ECO:0000256" key="1">
    <source>
        <dbReference type="ARBA" id="ARBA00004496"/>
    </source>
</evidence>
<evidence type="ECO:0000256" key="2">
    <source>
        <dbReference type="ARBA" id="ARBA00004990"/>
    </source>
</evidence>
<feature type="binding site" evidence="15">
    <location>
        <position position="175"/>
    </location>
    <ligand>
        <name>ATP</name>
        <dbReference type="ChEBI" id="CHEBI:30616"/>
    </ligand>
</feature>